<evidence type="ECO:0000313" key="3">
    <source>
        <dbReference type="EnsemblMetazoa" id="CapteP203339"/>
    </source>
</evidence>
<organism evidence="2">
    <name type="scientific">Capitella teleta</name>
    <name type="common">Polychaete worm</name>
    <dbReference type="NCBI Taxonomy" id="283909"/>
    <lineage>
        <taxon>Eukaryota</taxon>
        <taxon>Metazoa</taxon>
        <taxon>Spiralia</taxon>
        <taxon>Lophotrochozoa</taxon>
        <taxon>Annelida</taxon>
        <taxon>Polychaeta</taxon>
        <taxon>Sedentaria</taxon>
        <taxon>Scolecida</taxon>
        <taxon>Capitellidae</taxon>
        <taxon>Capitella</taxon>
    </lineage>
</organism>
<reference evidence="2 4" key="2">
    <citation type="journal article" date="2013" name="Nature">
        <title>Insights into bilaterian evolution from three spiralian genomes.</title>
        <authorList>
            <person name="Simakov O."/>
            <person name="Marletaz F."/>
            <person name="Cho S.J."/>
            <person name="Edsinger-Gonzales E."/>
            <person name="Havlak P."/>
            <person name="Hellsten U."/>
            <person name="Kuo D.H."/>
            <person name="Larsson T."/>
            <person name="Lv J."/>
            <person name="Arendt D."/>
            <person name="Savage R."/>
            <person name="Osoegawa K."/>
            <person name="de Jong P."/>
            <person name="Grimwood J."/>
            <person name="Chapman J.A."/>
            <person name="Shapiro H."/>
            <person name="Aerts A."/>
            <person name="Otillar R.P."/>
            <person name="Terry A.Y."/>
            <person name="Boore J.L."/>
            <person name="Grigoriev I.V."/>
            <person name="Lindberg D.R."/>
            <person name="Seaver E.C."/>
            <person name="Weisblat D.A."/>
            <person name="Putnam N.H."/>
            <person name="Rokhsar D.S."/>
        </authorList>
    </citation>
    <scope>NUCLEOTIDE SEQUENCE</scope>
    <source>
        <strain evidence="2 4">I ESC-2004</strain>
    </source>
</reference>
<name>R7V974_CAPTE</name>
<proteinExistence type="predicted"/>
<gene>
    <name evidence="2" type="ORF">CAPTEDRAFT_203339</name>
</gene>
<dbReference type="Proteomes" id="UP000014760">
    <property type="component" value="Unassembled WGS sequence"/>
</dbReference>
<dbReference type="HOGENOM" id="CLU_919023_0_0_1"/>
<reference evidence="4" key="1">
    <citation type="submission" date="2012-12" db="EMBL/GenBank/DDBJ databases">
        <authorList>
            <person name="Hellsten U."/>
            <person name="Grimwood J."/>
            <person name="Chapman J.A."/>
            <person name="Shapiro H."/>
            <person name="Aerts A."/>
            <person name="Otillar R.P."/>
            <person name="Terry A.Y."/>
            <person name="Boore J.L."/>
            <person name="Simakov O."/>
            <person name="Marletaz F."/>
            <person name="Cho S.-J."/>
            <person name="Edsinger-Gonzales E."/>
            <person name="Havlak P."/>
            <person name="Kuo D.-H."/>
            <person name="Larsson T."/>
            <person name="Lv J."/>
            <person name="Arendt D."/>
            <person name="Savage R."/>
            <person name="Osoegawa K."/>
            <person name="de Jong P."/>
            <person name="Lindberg D.R."/>
            <person name="Seaver E.C."/>
            <person name="Weisblat D.A."/>
            <person name="Putnam N.H."/>
            <person name="Grigoriev I.V."/>
            <person name="Rokhsar D.S."/>
        </authorList>
    </citation>
    <scope>NUCLEOTIDE SEQUENCE</scope>
    <source>
        <strain evidence="4">I ESC-2004</strain>
    </source>
</reference>
<feature type="compositionally biased region" description="Low complexity" evidence="1">
    <location>
        <begin position="226"/>
        <end position="235"/>
    </location>
</feature>
<protein>
    <submittedName>
        <fullName evidence="2 3">Uncharacterized protein</fullName>
    </submittedName>
</protein>
<reference evidence="3" key="3">
    <citation type="submission" date="2015-06" db="UniProtKB">
        <authorList>
            <consortium name="EnsemblMetazoa"/>
        </authorList>
    </citation>
    <scope>IDENTIFICATION</scope>
</reference>
<sequence length="303" mass="33908">MDSPQLPQELVDGHPAYRSCKLGSLQAKVTDLYKKMLKLKRNKARELDAFLQEDFTPPVSKPSSSPRTTQDVAAVLKENRRLKRLQKCPEDAEKEVGMQNITNIEDKGDNIIAENSCIATDDDNEIVRLYLILYTICDQMPDTWCYLYHYDDDSVHDETYIPNVDSTDQYSDEFDSIQSDSRLGIASTAECTEKNDVENPGCTMMSSKTPAPNCSESDDKLEANPSCSSSPKLSSGGIYEQATSSRKEVAKIENALSEGKKKLLQKLRNMGNNIHNIKVLKANSGVLIASYRSKVKTDPNDYE</sequence>
<evidence type="ECO:0000256" key="1">
    <source>
        <dbReference type="SAM" id="MobiDB-lite"/>
    </source>
</evidence>
<evidence type="ECO:0000313" key="2">
    <source>
        <dbReference type="EMBL" id="ELU15398.1"/>
    </source>
</evidence>
<dbReference type="EnsemblMetazoa" id="CapteT203339">
    <property type="protein sequence ID" value="CapteP203339"/>
    <property type="gene ID" value="CapteG203339"/>
</dbReference>
<feature type="compositionally biased region" description="Polar residues" evidence="1">
    <location>
        <begin position="204"/>
        <end position="215"/>
    </location>
</feature>
<accession>R7V974</accession>
<feature type="region of interest" description="Disordered" evidence="1">
    <location>
        <begin position="199"/>
        <end position="241"/>
    </location>
</feature>
<dbReference type="EMBL" id="AMQN01000634">
    <property type="status" value="NOT_ANNOTATED_CDS"/>
    <property type="molecule type" value="Genomic_DNA"/>
</dbReference>
<keyword evidence="4" id="KW-1185">Reference proteome</keyword>
<dbReference type="AlphaFoldDB" id="R7V974"/>
<dbReference type="EMBL" id="KB293808">
    <property type="protein sequence ID" value="ELU15398.1"/>
    <property type="molecule type" value="Genomic_DNA"/>
</dbReference>
<evidence type="ECO:0000313" key="4">
    <source>
        <dbReference type="Proteomes" id="UP000014760"/>
    </source>
</evidence>